<proteinExistence type="predicted"/>
<gene>
    <name evidence="2" type="ORF">Pan44_50240</name>
</gene>
<keyword evidence="3" id="KW-1185">Reference proteome</keyword>
<evidence type="ECO:0000313" key="2">
    <source>
        <dbReference type="EMBL" id="QDT56961.1"/>
    </source>
</evidence>
<dbReference type="Proteomes" id="UP000315700">
    <property type="component" value="Chromosome"/>
</dbReference>
<feature type="signal peptide" evidence="1">
    <location>
        <begin position="1"/>
        <end position="27"/>
    </location>
</feature>
<keyword evidence="1" id="KW-0732">Signal</keyword>
<dbReference type="KEGG" id="ccos:Pan44_50240"/>
<evidence type="ECO:0000313" key="3">
    <source>
        <dbReference type="Proteomes" id="UP000315700"/>
    </source>
</evidence>
<dbReference type="InParanoid" id="A0A517SLH0"/>
<name>A0A517SLH0_9PLAN</name>
<accession>A0A517SLH0</accession>
<dbReference type="EMBL" id="CP036271">
    <property type="protein sequence ID" value="QDT56961.1"/>
    <property type="molecule type" value="Genomic_DNA"/>
</dbReference>
<sequence length="114" mass="12372" precursor="true">MVRFCTMFALCELVMLAAFVGLPSAYADPSEECCTDPRHPECSGCQGGYLLGLGELFGCMVASPAPGCETELMECQRVVAPIIRWRDGSNCTIYQEMSQGVAILKQGCTPQYCD</sequence>
<dbReference type="RefSeq" id="WP_197453622.1">
    <property type="nucleotide sequence ID" value="NZ_CP036271.1"/>
</dbReference>
<feature type="chain" id="PRO_5022092086" evidence="1">
    <location>
        <begin position="28"/>
        <end position="114"/>
    </location>
</feature>
<evidence type="ECO:0000256" key="1">
    <source>
        <dbReference type="SAM" id="SignalP"/>
    </source>
</evidence>
<dbReference type="AlphaFoldDB" id="A0A517SLH0"/>
<organism evidence="2 3">
    <name type="scientific">Caulifigura coniformis</name>
    <dbReference type="NCBI Taxonomy" id="2527983"/>
    <lineage>
        <taxon>Bacteria</taxon>
        <taxon>Pseudomonadati</taxon>
        <taxon>Planctomycetota</taxon>
        <taxon>Planctomycetia</taxon>
        <taxon>Planctomycetales</taxon>
        <taxon>Planctomycetaceae</taxon>
        <taxon>Caulifigura</taxon>
    </lineage>
</organism>
<reference evidence="2 3" key="1">
    <citation type="submission" date="2019-02" db="EMBL/GenBank/DDBJ databases">
        <title>Deep-cultivation of Planctomycetes and their phenomic and genomic characterization uncovers novel biology.</title>
        <authorList>
            <person name="Wiegand S."/>
            <person name="Jogler M."/>
            <person name="Boedeker C."/>
            <person name="Pinto D."/>
            <person name="Vollmers J."/>
            <person name="Rivas-Marin E."/>
            <person name="Kohn T."/>
            <person name="Peeters S.H."/>
            <person name="Heuer A."/>
            <person name="Rast P."/>
            <person name="Oberbeckmann S."/>
            <person name="Bunk B."/>
            <person name="Jeske O."/>
            <person name="Meyerdierks A."/>
            <person name="Storesund J.E."/>
            <person name="Kallscheuer N."/>
            <person name="Luecker S."/>
            <person name="Lage O.M."/>
            <person name="Pohl T."/>
            <person name="Merkel B.J."/>
            <person name="Hornburger P."/>
            <person name="Mueller R.-W."/>
            <person name="Bruemmer F."/>
            <person name="Labrenz M."/>
            <person name="Spormann A.M."/>
            <person name="Op den Camp H."/>
            <person name="Overmann J."/>
            <person name="Amann R."/>
            <person name="Jetten M.S.M."/>
            <person name="Mascher T."/>
            <person name="Medema M.H."/>
            <person name="Devos D.P."/>
            <person name="Kaster A.-K."/>
            <person name="Ovreas L."/>
            <person name="Rohde M."/>
            <person name="Galperin M.Y."/>
            <person name="Jogler C."/>
        </authorList>
    </citation>
    <scope>NUCLEOTIDE SEQUENCE [LARGE SCALE GENOMIC DNA]</scope>
    <source>
        <strain evidence="2 3">Pan44</strain>
    </source>
</reference>
<protein>
    <submittedName>
        <fullName evidence="2">Uncharacterized protein</fullName>
    </submittedName>
</protein>